<dbReference type="Pfam" id="PF07686">
    <property type="entry name" value="V-set"/>
    <property type="match status" value="1"/>
</dbReference>
<dbReference type="Gene3D" id="2.60.40.10">
    <property type="entry name" value="Immunoglobulins"/>
    <property type="match status" value="2"/>
</dbReference>
<feature type="domain" description="Ig-like" evidence="2">
    <location>
        <begin position="11"/>
        <end position="132"/>
    </location>
</feature>
<dbReference type="InterPro" id="IPR003598">
    <property type="entry name" value="Ig_sub2"/>
</dbReference>
<dbReference type="GO" id="GO:0050808">
    <property type="term" value="P:synapse organization"/>
    <property type="evidence" value="ECO:0007669"/>
    <property type="project" value="TreeGrafter"/>
</dbReference>
<dbReference type="InterPro" id="IPR036179">
    <property type="entry name" value="Ig-like_dom_sf"/>
</dbReference>
<accession>A0A7R8XFC0</accession>
<sequence>MRASFPLLLVPLMTLIFLTPVHLRGSEEWMEEDDGERRYSGEEARNGSEILVQLGGTALLPCTLAHLLLLSPEDGDQVSWIRRRDLHLLTVGAGAYSGDSRFIPVKGRHSSTWALEISRVEKGDEGVYECQLPTYPPQSLFLRLRVIEAEAEITGGRDQVHVMSGSKLELTCVLRQATQSPEFLFWYRGDTLLNFRNDRPDLAVKTKGFSSVLTIERARKEDSGNYSCVPDKAKPASVLVHVIHGENPAPMQQKGGGGTLWERKTLFGLLTYIFVFSVIR</sequence>
<dbReference type="EMBL" id="CAJPEV010001227">
    <property type="protein sequence ID" value="CAG0891469.1"/>
    <property type="molecule type" value="Genomic_DNA"/>
</dbReference>
<dbReference type="EMBL" id="LR900744">
    <property type="protein sequence ID" value="CAD7246742.1"/>
    <property type="molecule type" value="Genomic_DNA"/>
</dbReference>
<name>A0A7R8XFC0_9CRUS</name>
<feature type="domain" description="Ig-like" evidence="2">
    <location>
        <begin position="137"/>
        <end position="228"/>
    </location>
</feature>
<dbReference type="SMART" id="SM00408">
    <property type="entry name" value="IGc2"/>
    <property type="match status" value="2"/>
</dbReference>
<dbReference type="SUPFAM" id="SSF48726">
    <property type="entry name" value="Immunoglobulin"/>
    <property type="match status" value="2"/>
</dbReference>
<protein>
    <recommendedName>
        <fullName evidence="2">Ig-like domain-containing protein</fullName>
    </recommendedName>
</protein>
<keyword evidence="1" id="KW-0732">Signal</keyword>
<evidence type="ECO:0000313" key="4">
    <source>
        <dbReference type="Proteomes" id="UP000677054"/>
    </source>
</evidence>
<dbReference type="PANTHER" id="PTHR23279:SF37">
    <property type="entry name" value="DEFECTIVE PROBOSCIS EXTENSION RESPONSE 13, ISOFORM B"/>
    <property type="match status" value="1"/>
</dbReference>
<dbReference type="AlphaFoldDB" id="A0A7R8XFC0"/>
<dbReference type="SMART" id="SM00406">
    <property type="entry name" value="IGv"/>
    <property type="match status" value="1"/>
</dbReference>
<dbReference type="InterPro" id="IPR007110">
    <property type="entry name" value="Ig-like_dom"/>
</dbReference>
<keyword evidence="4" id="KW-1185">Reference proteome</keyword>
<evidence type="ECO:0000256" key="1">
    <source>
        <dbReference type="SAM" id="SignalP"/>
    </source>
</evidence>
<dbReference type="InterPro" id="IPR037448">
    <property type="entry name" value="Zig-8"/>
</dbReference>
<feature type="signal peptide" evidence="1">
    <location>
        <begin position="1"/>
        <end position="23"/>
    </location>
</feature>
<proteinExistence type="predicted"/>
<feature type="chain" id="PRO_5036402523" description="Ig-like domain-containing protein" evidence="1">
    <location>
        <begin position="24"/>
        <end position="280"/>
    </location>
</feature>
<dbReference type="OrthoDB" id="190835at2759"/>
<reference evidence="3" key="1">
    <citation type="submission" date="2020-11" db="EMBL/GenBank/DDBJ databases">
        <authorList>
            <person name="Tran Van P."/>
        </authorList>
    </citation>
    <scope>NUCLEOTIDE SEQUENCE</scope>
</reference>
<dbReference type="InterPro" id="IPR013783">
    <property type="entry name" value="Ig-like_fold"/>
</dbReference>
<dbReference type="InterPro" id="IPR003599">
    <property type="entry name" value="Ig_sub"/>
</dbReference>
<dbReference type="SMART" id="SM00409">
    <property type="entry name" value="IG"/>
    <property type="match status" value="2"/>
</dbReference>
<dbReference type="Pfam" id="PF13927">
    <property type="entry name" value="Ig_3"/>
    <property type="match status" value="1"/>
</dbReference>
<gene>
    <name evidence="3" type="ORF">DSTB1V02_LOCUS6588</name>
</gene>
<evidence type="ECO:0000313" key="3">
    <source>
        <dbReference type="EMBL" id="CAD7246742.1"/>
    </source>
</evidence>
<evidence type="ECO:0000259" key="2">
    <source>
        <dbReference type="PROSITE" id="PS50835"/>
    </source>
</evidence>
<organism evidence="3">
    <name type="scientific">Darwinula stevensoni</name>
    <dbReference type="NCBI Taxonomy" id="69355"/>
    <lineage>
        <taxon>Eukaryota</taxon>
        <taxon>Metazoa</taxon>
        <taxon>Ecdysozoa</taxon>
        <taxon>Arthropoda</taxon>
        <taxon>Crustacea</taxon>
        <taxon>Oligostraca</taxon>
        <taxon>Ostracoda</taxon>
        <taxon>Podocopa</taxon>
        <taxon>Podocopida</taxon>
        <taxon>Darwinulocopina</taxon>
        <taxon>Darwinuloidea</taxon>
        <taxon>Darwinulidae</taxon>
        <taxon>Darwinula</taxon>
    </lineage>
</organism>
<dbReference type="PROSITE" id="PS50835">
    <property type="entry name" value="IG_LIKE"/>
    <property type="match status" value="2"/>
</dbReference>
<dbReference type="GO" id="GO:0032589">
    <property type="term" value="C:neuron projection membrane"/>
    <property type="evidence" value="ECO:0007669"/>
    <property type="project" value="TreeGrafter"/>
</dbReference>
<dbReference type="Proteomes" id="UP000677054">
    <property type="component" value="Unassembled WGS sequence"/>
</dbReference>
<dbReference type="InterPro" id="IPR013106">
    <property type="entry name" value="Ig_V-set"/>
</dbReference>
<dbReference type="PANTHER" id="PTHR23279">
    <property type="entry name" value="DEFECTIVE PROBOSCIS EXTENSION RESPONSE DPR -RELATED"/>
    <property type="match status" value="1"/>
</dbReference>